<reference evidence="7 8" key="1">
    <citation type="submission" date="2021-01" db="EMBL/GenBank/DDBJ databases">
        <title>Draft genome sequence of Micromonospora sp. strain STR1s_6.</title>
        <authorList>
            <person name="Karlyshev A."/>
            <person name="Jawad R."/>
        </authorList>
    </citation>
    <scope>NUCLEOTIDE SEQUENCE [LARGE SCALE GENOMIC DNA]</scope>
    <source>
        <strain evidence="7 8">STR1S-6</strain>
    </source>
</reference>
<evidence type="ECO:0000313" key="8">
    <source>
        <dbReference type="Proteomes" id="UP000622245"/>
    </source>
</evidence>
<keyword evidence="3" id="KW-0732">Signal</keyword>
<evidence type="ECO:0000259" key="6">
    <source>
        <dbReference type="SMART" id="SM00079"/>
    </source>
</evidence>
<dbReference type="Proteomes" id="UP000622245">
    <property type="component" value="Unassembled WGS sequence"/>
</dbReference>
<dbReference type="RefSeq" id="WP_203149093.1">
    <property type="nucleotide sequence ID" value="NZ_JAEVHL010000063.1"/>
</dbReference>
<dbReference type="EMBL" id="JAEVHL010000063">
    <property type="protein sequence ID" value="MBM0276632.1"/>
    <property type="molecule type" value="Genomic_DNA"/>
</dbReference>
<protein>
    <submittedName>
        <fullName evidence="7">Basic amino acid ABC transporter substrate-binding protein</fullName>
    </submittedName>
</protein>
<dbReference type="PANTHER" id="PTHR35936">
    <property type="entry name" value="MEMBRANE-BOUND LYTIC MUREIN TRANSGLYCOSYLASE F"/>
    <property type="match status" value="1"/>
</dbReference>
<evidence type="ECO:0000256" key="2">
    <source>
        <dbReference type="ARBA" id="ARBA00010333"/>
    </source>
</evidence>
<feature type="domain" description="Solute-binding protein family 3/N-terminal" evidence="5">
    <location>
        <begin position="45"/>
        <end position="269"/>
    </location>
</feature>
<dbReference type="CDD" id="cd13624">
    <property type="entry name" value="PBP2_Arg_Lys_His"/>
    <property type="match status" value="1"/>
</dbReference>
<dbReference type="SMART" id="SM00079">
    <property type="entry name" value="PBPe"/>
    <property type="match status" value="1"/>
</dbReference>
<dbReference type="SMART" id="SM00062">
    <property type="entry name" value="PBPb"/>
    <property type="match status" value="1"/>
</dbReference>
<dbReference type="SUPFAM" id="SSF53850">
    <property type="entry name" value="Periplasmic binding protein-like II"/>
    <property type="match status" value="1"/>
</dbReference>
<dbReference type="InterPro" id="IPR001638">
    <property type="entry name" value="Solute-binding_3/MltF_N"/>
</dbReference>
<evidence type="ECO:0000256" key="4">
    <source>
        <dbReference type="RuleBase" id="RU003744"/>
    </source>
</evidence>
<accession>A0ABS1YGY5</accession>
<evidence type="ECO:0000259" key="5">
    <source>
        <dbReference type="SMART" id="SM00062"/>
    </source>
</evidence>
<dbReference type="PANTHER" id="PTHR35936:SF17">
    <property type="entry name" value="ARGININE-BINDING EXTRACELLULAR PROTEIN ARTP"/>
    <property type="match status" value="1"/>
</dbReference>
<sequence>MNIYKPVQTVGLVVTVGALVLSAGCAKKDQGEVQTSGVKLIKAGTLTICTHLPYPPFQSKDASGKVVGFDVDVMDLVAKKLGVEQAIVDTPFEGIKSGQDLNTGKCDAAAAGMTITEERQKVMDFSAPYFDATQAMLVKAGKSYKSLDDLKGRKVGVQAATTGRDYARRFEKEKSLRLVEFEDLAAEQQALATGQIEAAINDLPVWAEYIKENPGGFEVAAEFDTGEQYGISVKKGGNPELLRTINEELAKARQDGTYDTLYEKWIGKKPSA</sequence>
<dbReference type="PROSITE" id="PS51257">
    <property type="entry name" value="PROKAR_LIPOPROTEIN"/>
    <property type="match status" value="1"/>
</dbReference>
<dbReference type="InterPro" id="IPR001320">
    <property type="entry name" value="Iontro_rcpt_C"/>
</dbReference>
<comment type="caution">
    <text evidence="7">The sequence shown here is derived from an EMBL/GenBank/DDBJ whole genome shotgun (WGS) entry which is preliminary data.</text>
</comment>
<feature type="domain" description="Ionotropic glutamate receptor C-terminal" evidence="6">
    <location>
        <begin position="45"/>
        <end position="268"/>
    </location>
</feature>
<dbReference type="InterPro" id="IPR018313">
    <property type="entry name" value="SBP_3_CS"/>
</dbReference>
<keyword evidence="8" id="KW-1185">Reference proteome</keyword>
<evidence type="ECO:0000256" key="1">
    <source>
        <dbReference type="ARBA" id="ARBA00004196"/>
    </source>
</evidence>
<proteinExistence type="inferred from homology"/>
<dbReference type="Gene3D" id="3.40.190.10">
    <property type="entry name" value="Periplasmic binding protein-like II"/>
    <property type="match status" value="2"/>
</dbReference>
<organism evidence="7 8">
    <name type="scientific">Micromonospora tarensis</name>
    <dbReference type="NCBI Taxonomy" id="2806100"/>
    <lineage>
        <taxon>Bacteria</taxon>
        <taxon>Bacillati</taxon>
        <taxon>Actinomycetota</taxon>
        <taxon>Actinomycetes</taxon>
        <taxon>Micromonosporales</taxon>
        <taxon>Micromonosporaceae</taxon>
        <taxon>Micromonospora</taxon>
    </lineage>
</organism>
<evidence type="ECO:0000313" key="7">
    <source>
        <dbReference type="EMBL" id="MBM0276632.1"/>
    </source>
</evidence>
<comment type="similarity">
    <text evidence="2 4">Belongs to the bacterial solute-binding protein 3 family.</text>
</comment>
<gene>
    <name evidence="7" type="ORF">JM949_14980</name>
</gene>
<name>A0ABS1YGY5_9ACTN</name>
<evidence type="ECO:0000256" key="3">
    <source>
        <dbReference type="ARBA" id="ARBA00022729"/>
    </source>
</evidence>
<dbReference type="Pfam" id="PF00497">
    <property type="entry name" value="SBP_bac_3"/>
    <property type="match status" value="1"/>
</dbReference>
<comment type="subcellular location">
    <subcellularLocation>
        <location evidence="1">Cell envelope</location>
    </subcellularLocation>
</comment>
<dbReference type="PROSITE" id="PS01039">
    <property type="entry name" value="SBP_BACTERIAL_3"/>
    <property type="match status" value="1"/>
</dbReference>